<dbReference type="OrthoDB" id="88014at2"/>
<evidence type="ECO:0000256" key="1">
    <source>
        <dbReference type="ARBA" id="ARBA00004651"/>
    </source>
</evidence>
<dbReference type="PANTHER" id="PTHR30250:SF11">
    <property type="entry name" value="O-ANTIGEN TRANSPORTER-RELATED"/>
    <property type="match status" value="1"/>
</dbReference>
<dbReference type="GO" id="GO:0005886">
    <property type="term" value="C:plasma membrane"/>
    <property type="evidence" value="ECO:0007669"/>
    <property type="project" value="UniProtKB-SubCell"/>
</dbReference>
<feature type="transmembrane region" description="Helical" evidence="6">
    <location>
        <begin position="80"/>
        <end position="102"/>
    </location>
</feature>
<evidence type="ECO:0000313" key="7">
    <source>
        <dbReference type="EMBL" id="RZS93612.1"/>
    </source>
</evidence>
<feature type="transmembrane region" description="Helical" evidence="6">
    <location>
        <begin position="156"/>
        <end position="173"/>
    </location>
</feature>
<feature type="transmembrane region" description="Helical" evidence="6">
    <location>
        <begin position="302"/>
        <end position="324"/>
    </location>
</feature>
<feature type="transmembrane region" description="Helical" evidence="6">
    <location>
        <begin position="387"/>
        <end position="411"/>
    </location>
</feature>
<feature type="transmembrane region" description="Helical" evidence="6">
    <location>
        <begin position="41"/>
        <end position="60"/>
    </location>
</feature>
<keyword evidence="4 6" id="KW-1133">Transmembrane helix</keyword>
<feature type="transmembrane region" description="Helical" evidence="6">
    <location>
        <begin position="122"/>
        <end position="140"/>
    </location>
</feature>
<evidence type="ECO:0000256" key="4">
    <source>
        <dbReference type="ARBA" id="ARBA00022989"/>
    </source>
</evidence>
<dbReference type="PANTHER" id="PTHR30250">
    <property type="entry name" value="PST FAMILY PREDICTED COLANIC ACID TRANSPORTER"/>
    <property type="match status" value="1"/>
</dbReference>
<comment type="caution">
    <text evidence="7">The sequence shown here is derived from an EMBL/GenBank/DDBJ whole genome shotgun (WGS) entry which is preliminary data.</text>
</comment>
<organism evidence="7 8">
    <name type="scientific">Aquimarina brevivitae</name>
    <dbReference type="NCBI Taxonomy" id="323412"/>
    <lineage>
        <taxon>Bacteria</taxon>
        <taxon>Pseudomonadati</taxon>
        <taxon>Bacteroidota</taxon>
        <taxon>Flavobacteriia</taxon>
        <taxon>Flavobacteriales</taxon>
        <taxon>Flavobacteriaceae</taxon>
        <taxon>Aquimarina</taxon>
    </lineage>
</organism>
<feature type="transmembrane region" description="Helical" evidence="6">
    <location>
        <begin position="217"/>
        <end position="235"/>
    </location>
</feature>
<feature type="transmembrane region" description="Helical" evidence="6">
    <location>
        <begin position="251"/>
        <end position="268"/>
    </location>
</feature>
<proteinExistence type="predicted"/>
<sequence length="486" mass="55144">MGIVIKQSIRNVVITCIGFAIGAINTLFLFTHFLSKEYYGLVTYLFSASNLIWPLVAFGVHNTLVKFFSSYTSPTERNKFLTLILLLPLVTGLILGIAGNWLYDLVITYFSGQNDIVVPYIWTIYVLAISLAYFEVFFAWSKVKLKSVFGNMLKELFLRLWLFLGLFLVYFSVITVTQFVYSLVVAYIIRMLIMLGYAIRLQKVKLTFSLPSNYSKVLKYSFLILIAGSVATLLIDLDKTMLERYLPIENVAKYGICAYIASVIIIPSRAMHQITYPLTAHHLNSKDFSALSVLYKKSSLNLLITSGLLFVLIVCNVHTLFLLIPPQYELYIEVVVLIALAKLLDNLIGNNNSILFNSDYYRLVLIIGIIMVLVSFGLNLLCIPQFGLVGAAIATFAAVCSYNVLKLWLVWVKFKMQPFSKNTIPSLLCILLLTAVFYFWNFNFHPIISIALKSLVIVLSYLSFVVVFNLSEEIINTLKRFVKRAK</sequence>
<evidence type="ECO:0000256" key="3">
    <source>
        <dbReference type="ARBA" id="ARBA00022692"/>
    </source>
</evidence>
<evidence type="ECO:0000313" key="8">
    <source>
        <dbReference type="Proteomes" id="UP000292262"/>
    </source>
</evidence>
<dbReference type="EMBL" id="SGXE01000002">
    <property type="protein sequence ID" value="RZS93612.1"/>
    <property type="molecule type" value="Genomic_DNA"/>
</dbReference>
<protein>
    <submittedName>
        <fullName evidence="7">O-antigen/teichoic acid export membrane protein</fullName>
    </submittedName>
</protein>
<dbReference type="AlphaFoldDB" id="A0A4Q7P4J5"/>
<dbReference type="InterPro" id="IPR050833">
    <property type="entry name" value="Poly_Biosynth_Transport"/>
</dbReference>
<evidence type="ECO:0000256" key="2">
    <source>
        <dbReference type="ARBA" id="ARBA00022475"/>
    </source>
</evidence>
<keyword evidence="2" id="KW-1003">Cell membrane</keyword>
<feature type="transmembrane region" description="Helical" evidence="6">
    <location>
        <begin position="330"/>
        <end position="348"/>
    </location>
</feature>
<comment type="subcellular location">
    <subcellularLocation>
        <location evidence="1">Cell membrane</location>
        <topology evidence="1">Multi-pass membrane protein</topology>
    </subcellularLocation>
</comment>
<accession>A0A4Q7P4J5</accession>
<dbReference type="Proteomes" id="UP000292262">
    <property type="component" value="Unassembled WGS sequence"/>
</dbReference>
<reference evidence="7 8" key="1">
    <citation type="submission" date="2019-02" db="EMBL/GenBank/DDBJ databases">
        <title>Genomic Encyclopedia of Type Strains, Phase IV (KMG-IV): sequencing the most valuable type-strain genomes for metagenomic binning, comparative biology and taxonomic classification.</title>
        <authorList>
            <person name="Goeker M."/>
        </authorList>
    </citation>
    <scope>NUCLEOTIDE SEQUENCE [LARGE SCALE GENOMIC DNA]</scope>
    <source>
        <strain evidence="7 8">DSM 17196</strain>
    </source>
</reference>
<keyword evidence="8" id="KW-1185">Reference proteome</keyword>
<evidence type="ECO:0000256" key="5">
    <source>
        <dbReference type="ARBA" id="ARBA00023136"/>
    </source>
</evidence>
<gene>
    <name evidence="7" type="ORF">EV197_2192</name>
</gene>
<feature type="transmembrane region" description="Helical" evidence="6">
    <location>
        <begin position="423"/>
        <end position="441"/>
    </location>
</feature>
<keyword evidence="3 6" id="KW-0812">Transmembrane</keyword>
<dbReference type="RefSeq" id="WP_130286731.1">
    <property type="nucleotide sequence ID" value="NZ_SGXE01000002.1"/>
</dbReference>
<feature type="transmembrane region" description="Helical" evidence="6">
    <location>
        <begin position="12"/>
        <end position="35"/>
    </location>
</feature>
<evidence type="ECO:0000256" key="6">
    <source>
        <dbReference type="SAM" id="Phobius"/>
    </source>
</evidence>
<feature type="transmembrane region" description="Helical" evidence="6">
    <location>
        <begin position="360"/>
        <end position="381"/>
    </location>
</feature>
<name>A0A4Q7P4J5_9FLAO</name>
<feature type="transmembrane region" description="Helical" evidence="6">
    <location>
        <begin position="179"/>
        <end position="197"/>
    </location>
</feature>
<feature type="transmembrane region" description="Helical" evidence="6">
    <location>
        <begin position="447"/>
        <end position="470"/>
    </location>
</feature>
<keyword evidence="5 6" id="KW-0472">Membrane</keyword>